<dbReference type="PANTHER" id="PTHR47893">
    <property type="entry name" value="REGULATORY PROTEIN PCHR"/>
    <property type="match status" value="1"/>
</dbReference>
<reference evidence="5" key="2">
    <citation type="submission" date="2023-01" db="EMBL/GenBank/DDBJ databases">
        <title>Gilvimarinus xylanilyticus HB14 isolated from Caulerpa lentillifera aquaculture base in Hainan, China.</title>
        <authorList>
            <person name="Zhang Y.-J."/>
        </authorList>
    </citation>
    <scope>NUCLEOTIDE SEQUENCE</scope>
    <source>
        <strain evidence="5">HB14</strain>
    </source>
</reference>
<dbReference type="Gene3D" id="1.10.10.60">
    <property type="entry name" value="Homeodomain-like"/>
    <property type="match status" value="2"/>
</dbReference>
<evidence type="ECO:0000313" key="6">
    <source>
        <dbReference type="Proteomes" id="UP001139319"/>
    </source>
</evidence>
<dbReference type="InterPro" id="IPR018060">
    <property type="entry name" value="HTH_AraC"/>
</dbReference>
<dbReference type="AlphaFoldDB" id="A0A9X2KSK7"/>
<keyword evidence="3" id="KW-0804">Transcription</keyword>
<accession>A0A9X2KSK7</accession>
<dbReference type="SUPFAM" id="SSF46689">
    <property type="entry name" value="Homeodomain-like"/>
    <property type="match status" value="2"/>
</dbReference>
<proteinExistence type="predicted"/>
<dbReference type="Pfam" id="PF12833">
    <property type="entry name" value="HTH_18"/>
    <property type="match status" value="1"/>
</dbReference>
<dbReference type="InterPro" id="IPR053142">
    <property type="entry name" value="PchR_regulatory_protein"/>
</dbReference>
<keyword evidence="2" id="KW-0238">DNA-binding</keyword>
<evidence type="ECO:0000256" key="1">
    <source>
        <dbReference type="ARBA" id="ARBA00023015"/>
    </source>
</evidence>
<gene>
    <name evidence="5" type="ORF">M6D89_01220</name>
</gene>
<keyword evidence="6" id="KW-1185">Reference proteome</keyword>
<evidence type="ECO:0000259" key="4">
    <source>
        <dbReference type="PROSITE" id="PS01124"/>
    </source>
</evidence>
<dbReference type="Proteomes" id="UP001139319">
    <property type="component" value="Unassembled WGS sequence"/>
</dbReference>
<dbReference type="EMBL" id="JAMFTH010000001">
    <property type="protein sequence ID" value="MCP8897913.1"/>
    <property type="molecule type" value="Genomic_DNA"/>
</dbReference>
<dbReference type="PROSITE" id="PS01124">
    <property type="entry name" value="HTH_ARAC_FAMILY_2"/>
    <property type="match status" value="1"/>
</dbReference>
<evidence type="ECO:0000256" key="3">
    <source>
        <dbReference type="ARBA" id="ARBA00023163"/>
    </source>
</evidence>
<sequence length="321" mass="35306">MSWPAPDQHRVSADQLHRKILPLNPDHRLQGDCRGPLVEGHIEFQRIGTDLSVHCLAGRELVDTRSSSEINAGLSINIFLKGRVSFALGLESFRVSAEHSPLGLTLAVSEPQPFTRFLCKGQEVVKVNVSVSKAWLASRLDETSIASLMHTSVTTWTPSRAHIELAQRLMALSHSSRTSLLSYELCALELVSLITEQASVGQHSSNPLAPNECGDSLCRQLESFVEGECDLQTLASRLGMSVSTLQRRFKAAQGITVMEYLRRQRLEKARRALLLAGASVQQAAYLAGYEHPGNFVNAFKRLFNVTPAALVRAHRKTSVGC</sequence>
<dbReference type="RefSeq" id="WP_253966210.1">
    <property type="nucleotide sequence ID" value="NZ_JAMFTH010000001.1"/>
</dbReference>
<protein>
    <submittedName>
        <fullName evidence="5">Helix-turn-helix transcriptional regulator</fullName>
    </submittedName>
</protein>
<feature type="domain" description="HTH araC/xylS-type" evidence="4">
    <location>
        <begin position="215"/>
        <end position="313"/>
    </location>
</feature>
<name>A0A9X2KSK7_9GAMM</name>
<dbReference type="InterPro" id="IPR018062">
    <property type="entry name" value="HTH_AraC-typ_CS"/>
</dbReference>
<comment type="caution">
    <text evidence="5">The sequence shown here is derived from an EMBL/GenBank/DDBJ whole genome shotgun (WGS) entry which is preliminary data.</text>
</comment>
<evidence type="ECO:0000256" key="2">
    <source>
        <dbReference type="ARBA" id="ARBA00023125"/>
    </source>
</evidence>
<dbReference type="PROSITE" id="PS00041">
    <property type="entry name" value="HTH_ARAC_FAMILY_1"/>
    <property type="match status" value="1"/>
</dbReference>
<dbReference type="InterPro" id="IPR009057">
    <property type="entry name" value="Homeodomain-like_sf"/>
</dbReference>
<dbReference type="PANTHER" id="PTHR47893:SF1">
    <property type="entry name" value="REGULATORY PROTEIN PCHR"/>
    <property type="match status" value="1"/>
</dbReference>
<organism evidence="5 6">
    <name type="scientific">Gilvimarinus xylanilyticus</name>
    <dbReference type="NCBI Taxonomy" id="2944139"/>
    <lineage>
        <taxon>Bacteria</taxon>
        <taxon>Pseudomonadati</taxon>
        <taxon>Pseudomonadota</taxon>
        <taxon>Gammaproteobacteria</taxon>
        <taxon>Cellvibrionales</taxon>
        <taxon>Cellvibrionaceae</taxon>
        <taxon>Gilvimarinus</taxon>
    </lineage>
</organism>
<dbReference type="GO" id="GO:0003700">
    <property type="term" value="F:DNA-binding transcription factor activity"/>
    <property type="evidence" value="ECO:0007669"/>
    <property type="project" value="InterPro"/>
</dbReference>
<reference evidence="5" key="1">
    <citation type="submission" date="2022-05" db="EMBL/GenBank/DDBJ databases">
        <authorList>
            <person name="Sun H.-N."/>
        </authorList>
    </citation>
    <scope>NUCLEOTIDE SEQUENCE</scope>
    <source>
        <strain evidence="5">HB14</strain>
    </source>
</reference>
<dbReference type="SMART" id="SM00342">
    <property type="entry name" value="HTH_ARAC"/>
    <property type="match status" value="1"/>
</dbReference>
<evidence type="ECO:0000313" key="5">
    <source>
        <dbReference type="EMBL" id="MCP8897913.1"/>
    </source>
</evidence>
<dbReference type="GO" id="GO:0043565">
    <property type="term" value="F:sequence-specific DNA binding"/>
    <property type="evidence" value="ECO:0007669"/>
    <property type="project" value="InterPro"/>
</dbReference>
<keyword evidence="1" id="KW-0805">Transcription regulation</keyword>